<proteinExistence type="predicted"/>
<dbReference type="InterPro" id="IPR005906">
    <property type="entry name" value="LysW"/>
</dbReference>
<name>A0A1F6A535_9BACT</name>
<evidence type="ECO:0008006" key="3">
    <source>
        <dbReference type="Google" id="ProtNLM"/>
    </source>
</evidence>
<reference evidence="1 2" key="1">
    <citation type="journal article" date="2016" name="Nat. Commun.">
        <title>Thousands of microbial genomes shed light on interconnected biogeochemical processes in an aquifer system.</title>
        <authorList>
            <person name="Anantharaman K."/>
            <person name="Brown C.T."/>
            <person name="Hug L.A."/>
            <person name="Sharon I."/>
            <person name="Castelle C.J."/>
            <person name="Probst A.J."/>
            <person name="Thomas B.C."/>
            <person name="Singh A."/>
            <person name="Wilkins M.J."/>
            <person name="Karaoz U."/>
            <person name="Brodie E.L."/>
            <person name="Williams K.H."/>
            <person name="Hubbard S.S."/>
            <person name="Banfield J.F."/>
        </authorList>
    </citation>
    <scope>NUCLEOTIDE SEQUENCE [LARGE SCALE GENOMIC DNA]</scope>
</reference>
<dbReference type="Pfam" id="PF21344">
    <property type="entry name" value="Zn_ribbon_LysW"/>
    <property type="match status" value="1"/>
</dbReference>
<accession>A0A1F6A535</accession>
<organism evidence="1 2">
    <name type="scientific">Candidatus Gottesmanbacteria bacterium RIFCSPHIGHO2_02_FULL_40_13</name>
    <dbReference type="NCBI Taxonomy" id="1798384"/>
    <lineage>
        <taxon>Bacteria</taxon>
        <taxon>Candidatus Gottesmaniibacteriota</taxon>
    </lineage>
</organism>
<gene>
    <name evidence="1" type="ORF">A3D03_04415</name>
</gene>
<dbReference type="Proteomes" id="UP000177092">
    <property type="component" value="Unassembled WGS sequence"/>
</dbReference>
<dbReference type="Gene3D" id="2.20.28.160">
    <property type="match status" value="1"/>
</dbReference>
<dbReference type="STRING" id="1798384.A3D03_04415"/>
<dbReference type="EMBL" id="MFJN01000070">
    <property type="protein sequence ID" value="OGG19746.1"/>
    <property type="molecule type" value="Genomic_DNA"/>
</dbReference>
<dbReference type="AlphaFoldDB" id="A0A1F6A535"/>
<sequence>MKAKNMGIKQKNICPECDSVITLYKEPKIGDILECHVCGAESEVIQSNPLELSPLEEEK</sequence>
<evidence type="ECO:0000313" key="1">
    <source>
        <dbReference type="EMBL" id="OGG19746.1"/>
    </source>
</evidence>
<comment type="caution">
    <text evidence="1">The sequence shown here is derived from an EMBL/GenBank/DDBJ whole genome shotgun (WGS) entry which is preliminary data.</text>
</comment>
<evidence type="ECO:0000313" key="2">
    <source>
        <dbReference type="Proteomes" id="UP000177092"/>
    </source>
</evidence>
<protein>
    <recommendedName>
        <fullName evidence="3">Lysine biosynthesis protein LysW</fullName>
    </recommendedName>
</protein>